<dbReference type="Proteomes" id="UP000433101">
    <property type="component" value="Unassembled WGS sequence"/>
</dbReference>
<evidence type="ECO:0000313" key="2">
    <source>
        <dbReference type="Proteomes" id="UP000433101"/>
    </source>
</evidence>
<sequence>MAGHVLAGLSDEERHALYLRLIQRLLPGLHGELEHRPLNGELLIRHQVLLQRAHDAERRRGIAGHWTFDANRLIGLAQAVEIAGKLASRL</sequence>
<comment type="caution">
    <text evidence="1">The sequence shown here is derived from an EMBL/GenBank/DDBJ whole genome shotgun (WGS) entry which is preliminary data.</text>
</comment>
<protein>
    <submittedName>
        <fullName evidence="1">Uncharacterized protein</fullName>
    </submittedName>
</protein>
<proteinExistence type="predicted"/>
<name>A0A7X3LV71_9HYPH</name>
<gene>
    <name evidence="1" type="ORF">GR183_12540</name>
</gene>
<accession>A0A7X3LV71</accession>
<reference evidence="1 2" key="1">
    <citation type="submission" date="2019-12" db="EMBL/GenBank/DDBJ databases">
        <authorList>
            <person name="Li M."/>
        </authorList>
    </citation>
    <scope>NUCLEOTIDE SEQUENCE [LARGE SCALE GENOMIC DNA]</scope>
    <source>
        <strain evidence="1 2">GBMRC 2046</strain>
    </source>
</reference>
<organism evidence="1 2">
    <name type="scientific">Stappia sediminis</name>
    <dbReference type="NCBI Taxonomy" id="2692190"/>
    <lineage>
        <taxon>Bacteria</taxon>
        <taxon>Pseudomonadati</taxon>
        <taxon>Pseudomonadota</taxon>
        <taxon>Alphaproteobacteria</taxon>
        <taxon>Hyphomicrobiales</taxon>
        <taxon>Stappiaceae</taxon>
        <taxon>Stappia</taxon>
    </lineage>
</organism>
<keyword evidence="2" id="KW-1185">Reference proteome</keyword>
<evidence type="ECO:0000313" key="1">
    <source>
        <dbReference type="EMBL" id="MXN65735.1"/>
    </source>
</evidence>
<dbReference type="EMBL" id="WUMV01000006">
    <property type="protein sequence ID" value="MXN65735.1"/>
    <property type="molecule type" value="Genomic_DNA"/>
</dbReference>
<dbReference type="AlphaFoldDB" id="A0A7X3LV71"/>